<keyword evidence="2" id="KW-1185">Reference proteome</keyword>
<dbReference type="RefSeq" id="WP_077132683.1">
    <property type="nucleotide sequence ID" value="NZ_CP014263.1"/>
</dbReference>
<dbReference type="OrthoDB" id="964950at2"/>
<evidence type="ECO:0000313" key="1">
    <source>
        <dbReference type="EMBL" id="AQG81220.1"/>
    </source>
</evidence>
<accession>A0A1P9X0R3</accession>
<evidence type="ECO:0000313" key="2">
    <source>
        <dbReference type="Proteomes" id="UP000187941"/>
    </source>
</evidence>
<organism evidence="1 2">
    <name type="scientific">Spirosoma montaniterrae</name>
    <dbReference type="NCBI Taxonomy" id="1178516"/>
    <lineage>
        <taxon>Bacteria</taxon>
        <taxon>Pseudomonadati</taxon>
        <taxon>Bacteroidota</taxon>
        <taxon>Cytophagia</taxon>
        <taxon>Cytophagales</taxon>
        <taxon>Cytophagaceae</taxon>
        <taxon>Spirosoma</taxon>
    </lineage>
</organism>
<gene>
    <name evidence="1" type="ORF">AWR27_18985</name>
</gene>
<dbReference type="EMBL" id="CP014263">
    <property type="protein sequence ID" value="AQG81220.1"/>
    <property type="molecule type" value="Genomic_DNA"/>
</dbReference>
<protein>
    <submittedName>
        <fullName evidence="1">Uncharacterized protein</fullName>
    </submittedName>
</protein>
<proteinExistence type="predicted"/>
<name>A0A1P9X0R3_9BACT</name>
<reference evidence="1 2" key="1">
    <citation type="submission" date="2016-01" db="EMBL/GenBank/DDBJ databases">
        <authorList>
            <person name="Oliw E.H."/>
        </authorList>
    </citation>
    <scope>NUCLEOTIDE SEQUENCE [LARGE SCALE GENOMIC DNA]</scope>
    <source>
        <strain evidence="1 2">DY10</strain>
    </source>
</reference>
<dbReference type="KEGG" id="smon:AWR27_18985"/>
<sequence>METLLIELNSPKARKLIDDLVDLGIISLRTEQPAWGDLWDKLDKQLPQTEPDMSEQDILDEIKAYRAEKRARHMGL</sequence>
<dbReference type="Proteomes" id="UP000187941">
    <property type="component" value="Chromosome"/>
</dbReference>
<dbReference type="AlphaFoldDB" id="A0A1P9X0R3"/>
<dbReference type="STRING" id="1178516.AWR27_18985"/>